<protein>
    <submittedName>
        <fullName evidence="1">Uncharacterized protein</fullName>
    </submittedName>
</protein>
<dbReference type="Proteomes" id="UP000269940">
    <property type="component" value="Segment"/>
</dbReference>
<dbReference type="EMBL" id="MH746814">
    <property type="protein sequence ID" value="AYD82379.1"/>
    <property type="molecule type" value="Genomic_DNA"/>
</dbReference>
<evidence type="ECO:0000313" key="1">
    <source>
        <dbReference type="EMBL" id="AYD82379.1"/>
    </source>
</evidence>
<accession>A0A386KB26</accession>
<sequence>MNFDLIDKILQKVGFYNFDPSDVDFIVAGYSMTDFTRLSITPTQKRVTIQGIDKFYHTYVKVPHYYKISFDLLPVCKDVQVMEELSMVLDELGGGFEVIIKSNGRFVGNFRCYFEADSADMFTEEATDKTYEMVAVKISEGIRQA</sequence>
<keyword evidence="2" id="KW-1185">Reference proteome</keyword>
<name>A0A386KB26_9CAUD</name>
<evidence type="ECO:0000313" key="2">
    <source>
        <dbReference type="Proteomes" id="UP000269940"/>
    </source>
</evidence>
<gene>
    <name evidence="1" type="ORF">Aci05_040</name>
</gene>
<proteinExistence type="predicted"/>
<organism evidence="1 2">
    <name type="scientific">Acinetobacter phage vB_AbaM_B09_Aci05</name>
    <dbReference type="NCBI Taxonomy" id="2315458"/>
    <lineage>
        <taxon>Viruses</taxon>
        <taxon>Duplodnaviria</taxon>
        <taxon>Heunggongvirae</taxon>
        <taxon>Uroviricota</taxon>
        <taxon>Caudoviricetes</taxon>
        <taxon>Saclayvirus</taxon>
        <taxon>Saclayvirus Aci05</taxon>
    </lineage>
</organism>
<reference evidence="1 2" key="1">
    <citation type="submission" date="2018-08" db="EMBL/GenBank/DDBJ databases">
        <title>Complete genome sequence of five Acinetobacter baumannii phages from Abidjan, Cote d'Ivoire.</title>
        <authorList>
            <person name="Essoh C."/>
            <person name="Vernadet J.-P."/>
            <person name="Vergnaud G."/>
            <person name="Resch G."/>
            <person name="Pourcel C."/>
        </authorList>
    </citation>
    <scope>NUCLEOTIDE SEQUENCE [LARGE SCALE GENOMIC DNA]</scope>
</reference>